<comment type="caution">
    <text evidence="2">The sequence shown here is derived from an EMBL/GenBank/DDBJ whole genome shotgun (WGS) entry which is preliminary data.</text>
</comment>
<dbReference type="AlphaFoldDB" id="A0A9D1HFU2"/>
<reference evidence="2" key="1">
    <citation type="submission" date="2020-10" db="EMBL/GenBank/DDBJ databases">
        <authorList>
            <person name="Gilroy R."/>
        </authorList>
    </citation>
    <scope>NUCLEOTIDE SEQUENCE</scope>
    <source>
        <strain evidence="2">CHK187-14744</strain>
    </source>
</reference>
<organism evidence="2 3">
    <name type="scientific">Candidatus Onthocola gallistercoris</name>
    <dbReference type="NCBI Taxonomy" id="2840876"/>
    <lineage>
        <taxon>Bacteria</taxon>
        <taxon>Bacillati</taxon>
        <taxon>Bacillota</taxon>
        <taxon>Bacilli</taxon>
        <taxon>Candidatus Onthocola</taxon>
    </lineage>
</organism>
<evidence type="ECO:0000313" key="3">
    <source>
        <dbReference type="Proteomes" id="UP000824164"/>
    </source>
</evidence>
<feature type="chain" id="PRO_5038800236" evidence="1">
    <location>
        <begin position="29"/>
        <end position="138"/>
    </location>
</feature>
<proteinExistence type="predicted"/>
<dbReference type="Proteomes" id="UP000824164">
    <property type="component" value="Unassembled WGS sequence"/>
</dbReference>
<keyword evidence="1" id="KW-0732">Signal</keyword>
<name>A0A9D1HFU2_9FIRM</name>
<evidence type="ECO:0000313" key="2">
    <source>
        <dbReference type="EMBL" id="HIU02728.1"/>
    </source>
</evidence>
<accession>A0A9D1HFU2</accession>
<gene>
    <name evidence="2" type="ORF">IAB63_05695</name>
</gene>
<sequence length="138" mass="15876">MRKRISAILMTSLVAFLTISQFGGNAFAGNISDTEYYFSIDYALDTRDTPARTKYDDTSHYMYPNRYINQSYVAWGVGCAWNGTEIESYDELAITITGPYEYYIPNYCYENDRPMARVRAYSYYDDLSVAGVWSPDSI</sequence>
<feature type="signal peptide" evidence="1">
    <location>
        <begin position="1"/>
        <end position="28"/>
    </location>
</feature>
<evidence type="ECO:0000256" key="1">
    <source>
        <dbReference type="SAM" id="SignalP"/>
    </source>
</evidence>
<dbReference type="EMBL" id="DVLT01000038">
    <property type="protein sequence ID" value="HIU02728.1"/>
    <property type="molecule type" value="Genomic_DNA"/>
</dbReference>
<protein>
    <submittedName>
        <fullName evidence="2">Uncharacterized protein</fullName>
    </submittedName>
</protein>
<reference evidence="2" key="2">
    <citation type="journal article" date="2021" name="PeerJ">
        <title>Extensive microbial diversity within the chicken gut microbiome revealed by metagenomics and culture.</title>
        <authorList>
            <person name="Gilroy R."/>
            <person name="Ravi A."/>
            <person name="Getino M."/>
            <person name="Pursley I."/>
            <person name="Horton D.L."/>
            <person name="Alikhan N.F."/>
            <person name="Baker D."/>
            <person name="Gharbi K."/>
            <person name="Hall N."/>
            <person name="Watson M."/>
            <person name="Adriaenssens E.M."/>
            <person name="Foster-Nyarko E."/>
            <person name="Jarju S."/>
            <person name="Secka A."/>
            <person name="Antonio M."/>
            <person name="Oren A."/>
            <person name="Chaudhuri R.R."/>
            <person name="La Ragione R."/>
            <person name="Hildebrand F."/>
            <person name="Pallen M.J."/>
        </authorList>
    </citation>
    <scope>NUCLEOTIDE SEQUENCE</scope>
    <source>
        <strain evidence="2">CHK187-14744</strain>
    </source>
</reference>